<evidence type="ECO:0000313" key="7">
    <source>
        <dbReference type="EMBL" id="KAI0499587.1"/>
    </source>
</evidence>
<dbReference type="InterPro" id="IPR005123">
    <property type="entry name" value="Oxoglu/Fe-dep_dioxygenase_dom"/>
</dbReference>
<comment type="caution">
    <text evidence="7">The sequence shown here is derived from an EMBL/GenBank/DDBJ whole genome shotgun (WGS) entry which is preliminary data.</text>
</comment>
<evidence type="ECO:0000259" key="6">
    <source>
        <dbReference type="PROSITE" id="PS51471"/>
    </source>
</evidence>
<accession>A0A8T3AU04</accession>
<comment type="similarity">
    <text evidence="5">Belongs to the iron/ascorbate-dependent oxidoreductase family.</text>
</comment>
<dbReference type="InterPro" id="IPR026992">
    <property type="entry name" value="DIOX_N"/>
</dbReference>
<keyword evidence="4 5" id="KW-0408">Iron</keyword>
<evidence type="ECO:0000313" key="8">
    <source>
        <dbReference type="Proteomes" id="UP000829196"/>
    </source>
</evidence>
<dbReference type="Pfam" id="PF03171">
    <property type="entry name" value="2OG-FeII_Oxy"/>
    <property type="match status" value="1"/>
</dbReference>
<evidence type="ECO:0000256" key="2">
    <source>
        <dbReference type="ARBA" id="ARBA00022723"/>
    </source>
</evidence>
<sequence>MHAYGCGLVQIKKNRHLFTFFGQLPQSYAAVQLVSSHESDPPFTECFSAIFSESRKIQNHEDEGLGESEPPLIDLGNLRGKNEKERQACIEAITKASLQWGFFQVVNHGISHELLAQMRREQKKIFEIPFEKKVNSRFLNDCYRWGTPTATSLEQFSWSEAFQFPIGNISEEDCFSREFSSLREVMEKLANAMSELAGILAKILAENLGYRGHNFPENSSKNTCFLRLNHYPKCTFSPKTFGLTPHTDSDFLTILHQDEVGGLHMMKDFKWVAVKPNPNALIVNIGDLFQGWSNDIYKSVIHKVVANENVDRYSIAYFLCPSYESMIGSCKEPSVYKNFTFGEYRNQVEIDVKENGQKVGLSRFLR</sequence>
<dbReference type="OrthoDB" id="288590at2759"/>
<dbReference type="Pfam" id="PF14226">
    <property type="entry name" value="DIOX_N"/>
    <property type="match status" value="1"/>
</dbReference>
<comment type="cofactor">
    <cofactor evidence="1">
        <name>L-ascorbate</name>
        <dbReference type="ChEBI" id="CHEBI:38290"/>
    </cofactor>
</comment>
<dbReference type="AlphaFoldDB" id="A0A8T3AU04"/>
<dbReference type="SUPFAM" id="SSF51197">
    <property type="entry name" value="Clavaminate synthase-like"/>
    <property type="match status" value="1"/>
</dbReference>
<keyword evidence="2 5" id="KW-0479">Metal-binding</keyword>
<keyword evidence="8" id="KW-1185">Reference proteome</keyword>
<proteinExistence type="inferred from homology"/>
<dbReference type="EMBL" id="JAGYWB010000013">
    <property type="protein sequence ID" value="KAI0499587.1"/>
    <property type="molecule type" value="Genomic_DNA"/>
</dbReference>
<dbReference type="InterPro" id="IPR027443">
    <property type="entry name" value="IPNS-like_sf"/>
</dbReference>
<dbReference type="Gene3D" id="2.60.120.330">
    <property type="entry name" value="B-lactam Antibiotic, Isopenicillin N Synthase, Chain"/>
    <property type="match status" value="1"/>
</dbReference>
<dbReference type="SMR" id="A0A8T3AU04"/>
<evidence type="ECO:0000256" key="3">
    <source>
        <dbReference type="ARBA" id="ARBA00023002"/>
    </source>
</evidence>
<dbReference type="PANTHER" id="PTHR47990">
    <property type="entry name" value="2-OXOGLUTARATE (2OG) AND FE(II)-DEPENDENT OXYGENASE SUPERFAMILY PROTEIN-RELATED"/>
    <property type="match status" value="1"/>
</dbReference>
<dbReference type="InterPro" id="IPR044861">
    <property type="entry name" value="IPNS-like_FE2OG_OXY"/>
</dbReference>
<dbReference type="InterPro" id="IPR050231">
    <property type="entry name" value="Iron_ascorbate_oxido_reductase"/>
</dbReference>
<name>A0A8T3AU04_DENNO</name>
<organism evidence="7 8">
    <name type="scientific">Dendrobium nobile</name>
    <name type="common">Orchid</name>
    <dbReference type="NCBI Taxonomy" id="94219"/>
    <lineage>
        <taxon>Eukaryota</taxon>
        <taxon>Viridiplantae</taxon>
        <taxon>Streptophyta</taxon>
        <taxon>Embryophyta</taxon>
        <taxon>Tracheophyta</taxon>
        <taxon>Spermatophyta</taxon>
        <taxon>Magnoliopsida</taxon>
        <taxon>Liliopsida</taxon>
        <taxon>Asparagales</taxon>
        <taxon>Orchidaceae</taxon>
        <taxon>Epidendroideae</taxon>
        <taxon>Malaxideae</taxon>
        <taxon>Dendrobiinae</taxon>
        <taxon>Dendrobium</taxon>
    </lineage>
</organism>
<evidence type="ECO:0000256" key="4">
    <source>
        <dbReference type="ARBA" id="ARBA00023004"/>
    </source>
</evidence>
<evidence type="ECO:0000256" key="1">
    <source>
        <dbReference type="ARBA" id="ARBA00001961"/>
    </source>
</evidence>
<feature type="domain" description="Fe2OG dioxygenase" evidence="6">
    <location>
        <begin position="220"/>
        <end position="321"/>
    </location>
</feature>
<keyword evidence="3 5" id="KW-0560">Oxidoreductase</keyword>
<dbReference type="GO" id="GO:0016491">
    <property type="term" value="F:oxidoreductase activity"/>
    <property type="evidence" value="ECO:0007669"/>
    <property type="project" value="UniProtKB-KW"/>
</dbReference>
<dbReference type="Proteomes" id="UP000829196">
    <property type="component" value="Unassembled WGS sequence"/>
</dbReference>
<reference evidence="7" key="1">
    <citation type="journal article" date="2022" name="Front. Genet.">
        <title>Chromosome-Scale Assembly of the Dendrobium nobile Genome Provides Insights Into the Molecular Mechanism of the Biosynthesis of the Medicinal Active Ingredient of Dendrobium.</title>
        <authorList>
            <person name="Xu Q."/>
            <person name="Niu S.-C."/>
            <person name="Li K.-L."/>
            <person name="Zheng P.-J."/>
            <person name="Zhang X.-J."/>
            <person name="Jia Y."/>
            <person name="Liu Y."/>
            <person name="Niu Y.-X."/>
            <person name="Yu L.-H."/>
            <person name="Chen D.-F."/>
            <person name="Zhang G.-Q."/>
        </authorList>
    </citation>
    <scope>NUCLEOTIDE SEQUENCE</scope>
    <source>
        <tissue evidence="7">Leaf</tissue>
    </source>
</reference>
<protein>
    <recommendedName>
        <fullName evidence="6">Fe2OG dioxygenase domain-containing protein</fullName>
    </recommendedName>
</protein>
<dbReference type="GO" id="GO:0046872">
    <property type="term" value="F:metal ion binding"/>
    <property type="evidence" value="ECO:0007669"/>
    <property type="project" value="UniProtKB-KW"/>
</dbReference>
<evidence type="ECO:0000256" key="5">
    <source>
        <dbReference type="RuleBase" id="RU003682"/>
    </source>
</evidence>
<dbReference type="PROSITE" id="PS51471">
    <property type="entry name" value="FE2OG_OXY"/>
    <property type="match status" value="1"/>
</dbReference>
<gene>
    <name evidence="7" type="ORF">KFK09_017793</name>
</gene>